<dbReference type="EMBL" id="JAODUO010000308">
    <property type="protein sequence ID" value="KAK2183532.1"/>
    <property type="molecule type" value="Genomic_DNA"/>
</dbReference>
<reference evidence="2" key="1">
    <citation type="journal article" date="2023" name="Mol. Biol. Evol.">
        <title>Third-Generation Sequencing Reveals the Adaptive Role of the Epigenome in Three Deep-Sea Polychaetes.</title>
        <authorList>
            <person name="Perez M."/>
            <person name="Aroh O."/>
            <person name="Sun Y."/>
            <person name="Lan Y."/>
            <person name="Juniper S.K."/>
            <person name="Young C.R."/>
            <person name="Angers B."/>
            <person name="Qian P.Y."/>
        </authorList>
    </citation>
    <scope>NUCLEOTIDE SEQUENCE</scope>
    <source>
        <strain evidence="2">R07B-5</strain>
    </source>
</reference>
<feature type="region of interest" description="Disordered" evidence="1">
    <location>
        <begin position="1"/>
        <end position="21"/>
    </location>
</feature>
<keyword evidence="3" id="KW-1185">Reference proteome</keyword>
<accession>A0AAD9NUR2</accession>
<proteinExistence type="predicted"/>
<evidence type="ECO:0000313" key="3">
    <source>
        <dbReference type="Proteomes" id="UP001209878"/>
    </source>
</evidence>
<gene>
    <name evidence="2" type="ORF">NP493_308g03146</name>
</gene>
<evidence type="ECO:0000313" key="2">
    <source>
        <dbReference type="EMBL" id="KAK2183532.1"/>
    </source>
</evidence>
<protein>
    <submittedName>
        <fullName evidence="2">Uncharacterized protein</fullName>
    </submittedName>
</protein>
<comment type="caution">
    <text evidence="2">The sequence shown here is derived from an EMBL/GenBank/DDBJ whole genome shotgun (WGS) entry which is preliminary data.</text>
</comment>
<name>A0AAD9NUR2_RIDPI</name>
<dbReference type="AlphaFoldDB" id="A0AAD9NUR2"/>
<evidence type="ECO:0000256" key="1">
    <source>
        <dbReference type="SAM" id="MobiDB-lite"/>
    </source>
</evidence>
<sequence>MPCCRRRQCSGRSRGPTRSYWRMSPLSLSPEFPLAAR</sequence>
<organism evidence="2 3">
    <name type="scientific">Ridgeia piscesae</name>
    <name type="common">Tubeworm</name>
    <dbReference type="NCBI Taxonomy" id="27915"/>
    <lineage>
        <taxon>Eukaryota</taxon>
        <taxon>Metazoa</taxon>
        <taxon>Spiralia</taxon>
        <taxon>Lophotrochozoa</taxon>
        <taxon>Annelida</taxon>
        <taxon>Polychaeta</taxon>
        <taxon>Sedentaria</taxon>
        <taxon>Canalipalpata</taxon>
        <taxon>Sabellida</taxon>
        <taxon>Siboglinidae</taxon>
        <taxon>Ridgeia</taxon>
    </lineage>
</organism>
<dbReference type="Proteomes" id="UP001209878">
    <property type="component" value="Unassembled WGS sequence"/>
</dbReference>